<dbReference type="CDD" id="cd06261">
    <property type="entry name" value="TM_PBP2"/>
    <property type="match status" value="1"/>
</dbReference>
<feature type="transmembrane region" description="Helical" evidence="8">
    <location>
        <begin position="209"/>
        <end position="228"/>
    </location>
</feature>
<feature type="transmembrane region" description="Helical" evidence="8">
    <location>
        <begin position="89"/>
        <end position="119"/>
    </location>
</feature>
<dbReference type="Gene3D" id="1.10.3720.10">
    <property type="entry name" value="MetI-like"/>
    <property type="match status" value="1"/>
</dbReference>
<evidence type="ECO:0000256" key="6">
    <source>
        <dbReference type="ARBA" id="ARBA00022989"/>
    </source>
</evidence>
<feature type="transmembrane region" description="Helical" evidence="8">
    <location>
        <begin position="46"/>
        <end position="69"/>
    </location>
</feature>
<dbReference type="Proteomes" id="UP000233256">
    <property type="component" value="Unassembled WGS sequence"/>
</dbReference>
<sequence>MVRHSGRKIKKMSVPHSELSEIFSDNSLKKRLSASLRTTACHPCHIVAAMLITFTIHQFIFSNPCLAFHPLASPDFNMPFGTDRLGRTMGIQLISGILGTLAITAATVTLSTLLGFSYGLMRALACQRARLNLRGFFHFTLIPVLPWIFWHLSDFSLFSFKVSEPFRLFGAMICLALAFALFTILNLRSEEHYRKKEKSFFSLALPMDFMIETVLALPSYVIALAIAIKWPPGLATVTAALSLSLWPYTGRLIYRSAIQTIQSDYYISAKACGYSEIQIFWYDLMPSVLPMARYSLLATAAMAIAGEAALGFLELGPIAGSHSTVTTLGTIAANCRHYPTAWWLTLFPGIAILILTALLNRSAKNVYRNLGVS</sequence>
<comment type="caution">
    <text evidence="10">The sequence shown here is derived from an EMBL/GenBank/DDBJ whole genome shotgun (WGS) entry which is preliminary data.</text>
</comment>
<keyword evidence="3" id="KW-1003">Cell membrane</keyword>
<comment type="subcellular location">
    <subcellularLocation>
        <location evidence="1">Cell inner membrane</location>
        <topology evidence="1">Multi-pass membrane protein</topology>
    </subcellularLocation>
    <subcellularLocation>
        <location evidence="8">Cell membrane</location>
        <topology evidence="8">Multi-pass membrane protein</topology>
    </subcellularLocation>
</comment>
<feature type="transmembrane region" description="Helical" evidence="8">
    <location>
        <begin position="131"/>
        <end position="149"/>
    </location>
</feature>
<evidence type="ECO:0000256" key="1">
    <source>
        <dbReference type="ARBA" id="ARBA00004429"/>
    </source>
</evidence>
<feature type="transmembrane region" description="Helical" evidence="8">
    <location>
        <begin position="294"/>
        <end position="320"/>
    </location>
</feature>
<accession>A0A2N1PT47</accession>
<feature type="domain" description="ABC transmembrane type-1" evidence="9">
    <location>
        <begin position="160"/>
        <end position="363"/>
    </location>
</feature>
<comment type="similarity">
    <text evidence="8">Belongs to the binding-protein-dependent transport system permease family.</text>
</comment>
<name>A0A2N1PT47_9BACT</name>
<feature type="transmembrane region" description="Helical" evidence="8">
    <location>
        <begin position="169"/>
        <end position="188"/>
    </location>
</feature>
<proteinExistence type="inferred from homology"/>
<protein>
    <recommendedName>
        <fullName evidence="9">ABC transmembrane type-1 domain-containing protein</fullName>
    </recommendedName>
</protein>
<evidence type="ECO:0000256" key="5">
    <source>
        <dbReference type="ARBA" id="ARBA00022692"/>
    </source>
</evidence>
<dbReference type="GO" id="GO:0005886">
    <property type="term" value="C:plasma membrane"/>
    <property type="evidence" value="ECO:0007669"/>
    <property type="project" value="UniProtKB-SubCell"/>
</dbReference>
<keyword evidence="5 8" id="KW-0812">Transmembrane</keyword>
<dbReference type="InterPro" id="IPR035906">
    <property type="entry name" value="MetI-like_sf"/>
</dbReference>
<dbReference type="PANTHER" id="PTHR43386">
    <property type="entry name" value="OLIGOPEPTIDE TRANSPORT SYSTEM PERMEASE PROTEIN APPC"/>
    <property type="match status" value="1"/>
</dbReference>
<evidence type="ECO:0000256" key="7">
    <source>
        <dbReference type="ARBA" id="ARBA00023136"/>
    </source>
</evidence>
<reference evidence="10 11" key="1">
    <citation type="journal article" date="2017" name="ISME J.">
        <title>Potential for microbial H2 and metal transformations associated with novel bacteria and archaea in deep terrestrial subsurface sediments.</title>
        <authorList>
            <person name="Hernsdorf A.W."/>
            <person name="Amano Y."/>
            <person name="Miyakawa K."/>
            <person name="Ise K."/>
            <person name="Suzuki Y."/>
            <person name="Anantharaman K."/>
            <person name="Probst A."/>
            <person name="Burstein D."/>
            <person name="Thomas B.C."/>
            <person name="Banfield J.F."/>
        </authorList>
    </citation>
    <scope>NUCLEOTIDE SEQUENCE [LARGE SCALE GENOMIC DNA]</scope>
    <source>
        <strain evidence="10">HGW-Wallbacteria-1</strain>
    </source>
</reference>
<keyword evidence="7 8" id="KW-0472">Membrane</keyword>
<dbReference type="SUPFAM" id="SSF161098">
    <property type="entry name" value="MetI-like"/>
    <property type="match status" value="1"/>
</dbReference>
<dbReference type="GO" id="GO:0055085">
    <property type="term" value="P:transmembrane transport"/>
    <property type="evidence" value="ECO:0007669"/>
    <property type="project" value="InterPro"/>
</dbReference>
<evidence type="ECO:0000256" key="3">
    <source>
        <dbReference type="ARBA" id="ARBA00022475"/>
    </source>
</evidence>
<evidence type="ECO:0000259" key="9">
    <source>
        <dbReference type="PROSITE" id="PS50928"/>
    </source>
</evidence>
<keyword evidence="4" id="KW-0997">Cell inner membrane</keyword>
<dbReference type="InterPro" id="IPR050366">
    <property type="entry name" value="BP-dependent_transpt_permease"/>
</dbReference>
<feature type="transmembrane region" description="Helical" evidence="8">
    <location>
        <begin position="234"/>
        <end position="254"/>
    </location>
</feature>
<dbReference type="Pfam" id="PF00528">
    <property type="entry name" value="BPD_transp_1"/>
    <property type="match status" value="1"/>
</dbReference>
<keyword evidence="2 8" id="KW-0813">Transport</keyword>
<gene>
    <name evidence="10" type="ORF">CVV64_07115</name>
</gene>
<dbReference type="PANTHER" id="PTHR43386:SF5">
    <property type="entry name" value="PUTRESCINE EXPORT SYSTEM PERMEASE PROTEIN SAPC"/>
    <property type="match status" value="1"/>
</dbReference>
<evidence type="ECO:0000256" key="2">
    <source>
        <dbReference type="ARBA" id="ARBA00022448"/>
    </source>
</evidence>
<organism evidence="10 11">
    <name type="scientific">Candidatus Wallbacteria bacterium HGW-Wallbacteria-1</name>
    <dbReference type="NCBI Taxonomy" id="2013854"/>
    <lineage>
        <taxon>Bacteria</taxon>
        <taxon>Candidatus Walliibacteriota</taxon>
    </lineage>
</organism>
<dbReference type="EMBL" id="PGXC01000003">
    <property type="protein sequence ID" value="PKK91518.1"/>
    <property type="molecule type" value="Genomic_DNA"/>
</dbReference>
<dbReference type="AlphaFoldDB" id="A0A2N1PT47"/>
<evidence type="ECO:0000256" key="8">
    <source>
        <dbReference type="RuleBase" id="RU363032"/>
    </source>
</evidence>
<keyword evidence="6 8" id="KW-1133">Transmembrane helix</keyword>
<feature type="transmembrane region" description="Helical" evidence="8">
    <location>
        <begin position="340"/>
        <end position="359"/>
    </location>
</feature>
<evidence type="ECO:0000256" key="4">
    <source>
        <dbReference type="ARBA" id="ARBA00022519"/>
    </source>
</evidence>
<dbReference type="InterPro" id="IPR000515">
    <property type="entry name" value="MetI-like"/>
</dbReference>
<evidence type="ECO:0000313" key="10">
    <source>
        <dbReference type="EMBL" id="PKK91518.1"/>
    </source>
</evidence>
<dbReference type="PROSITE" id="PS50928">
    <property type="entry name" value="ABC_TM1"/>
    <property type="match status" value="1"/>
</dbReference>
<evidence type="ECO:0000313" key="11">
    <source>
        <dbReference type="Proteomes" id="UP000233256"/>
    </source>
</evidence>